<accession>A0A8B8FR72</accession>
<dbReference type="Proteomes" id="UP000694846">
    <property type="component" value="Unplaced"/>
</dbReference>
<name>A0A8B8FR72_9HEMI</name>
<protein>
    <submittedName>
        <fullName evidence="3">Uncharacterized protein LOC112685351</fullName>
    </submittedName>
</protein>
<dbReference type="OrthoDB" id="1739706at2759"/>
<gene>
    <name evidence="3" type="primary">LOC112685351</name>
</gene>
<evidence type="ECO:0000256" key="1">
    <source>
        <dbReference type="SAM" id="Phobius"/>
    </source>
</evidence>
<keyword evidence="2" id="KW-1185">Reference proteome</keyword>
<dbReference type="RefSeq" id="XP_025412988.1">
    <property type="nucleotide sequence ID" value="XM_025557203.1"/>
</dbReference>
<proteinExistence type="predicted"/>
<reference evidence="3" key="1">
    <citation type="submission" date="2025-08" db="UniProtKB">
        <authorList>
            <consortium name="RefSeq"/>
        </authorList>
    </citation>
    <scope>IDENTIFICATION</scope>
    <source>
        <tissue evidence="3">Whole body</tissue>
    </source>
</reference>
<keyword evidence="1" id="KW-1133">Transmembrane helix</keyword>
<dbReference type="AlphaFoldDB" id="A0A8B8FR72"/>
<feature type="transmembrane region" description="Helical" evidence="1">
    <location>
        <begin position="92"/>
        <end position="110"/>
    </location>
</feature>
<evidence type="ECO:0000313" key="2">
    <source>
        <dbReference type="Proteomes" id="UP000694846"/>
    </source>
</evidence>
<sequence length="127" mass="14930">MKHFLVPLLQSDQSVIESVTSKKIRKSSASICVIDCDVQNNIFDISQNVEKGPNQPNITFPRRNIGGKQRSFNISWYSKYEWLEYSKMRDSLNKIIILLYFLLWLSLWACPKKYSWIRACYKICSVN</sequence>
<dbReference type="GeneID" id="112685351"/>
<evidence type="ECO:0000313" key="3">
    <source>
        <dbReference type="RefSeq" id="XP_025412988.1"/>
    </source>
</evidence>
<keyword evidence="1" id="KW-0472">Membrane</keyword>
<keyword evidence="1" id="KW-0812">Transmembrane</keyword>
<organism evidence="2 3">
    <name type="scientific">Sipha flava</name>
    <name type="common">yellow sugarcane aphid</name>
    <dbReference type="NCBI Taxonomy" id="143950"/>
    <lineage>
        <taxon>Eukaryota</taxon>
        <taxon>Metazoa</taxon>
        <taxon>Ecdysozoa</taxon>
        <taxon>Arthropoda</taxon>
        <taxon>Hexapoda</taxon>
        <taxon>Insecta</taxon>
        <taxon>Pterygota</taxon>
        <taxon>Neoptera</taxon>
        <taxon>Paraneoptera</taxon>
        <taxon>Hemiptera</taxon>
        <taxon>Sternorrhyncha</taxon>
        <taxon>Aphidomorpha</taxon>
        <taxon>Aphidoidea</taxon>
        <taxon>Aphididae</taxon>
        <taxon>Sipha</taxon>
    </lineage>
</organism>